<dbReference type="GO" id="GO:0016787">
    <property type="term" value="F:hydrolase activity"/>
    <property type="evidence" value="ECO:0007669"/>
    <property type="project" value="InterPro"/>
</dbReference>
<dbReference type="EMBL" id="KN847501">
    <property type="protein sequence ID" value="KIW09906.1"/>
    <property type="molecule type" value="Genomic_DNA"/>
</dbReference>
<dbReference type="Proteomes" id="UP000053328">
    <property type="component" value="Unassembled WGS sequence"/>
</dbReference>
<dbReference type="InterPro" id="IPR013094">
    <property type="entry name" value="AB_hydrolase_3"/>
</dbReference>
<dbReference type="GeneID" id="27338765"/>
<dbReference type="OrthoDB" id="408631at2759"/>
<dbReference type="InterPro" id="IPR050466">
    <property type="entry name" value="Carboxylest/Gibb_receptor"/>
</dbReference>
<evidence type="ECO:0000256" key="1">
    <source>
        <dbReference type="SAM" id="MobiDB-lite"/>
    </source>
</evidence>
<dbReference type="PANTHER" id="PTHR23024:SF557">
    <property type="entry name" value="AB HYDROLASE SUPERFAMILY PROTEIN C1039.03"/>
    <property type="match status" value="1"/>
</dbReference>
<organism evidence="3 4">
    <name type="scientific">Exophiala spinifera</name>
    <dbReference type="NCBI Taxonomy" id="91928"/>
    <lineage>
        <taxon>Eukaryota</taxon>
        <taxon>Fungi</taxon>
        <taxon>Dikarya</taxon>
        <taxon>Ascomycota</taxon>
        <taxon>Pezizomycotina</taxon>
        <taxon>Eurotiomycetes</taxon>
        <taxon>Chaetothyriomycetidae</taxon>
        <taxon>Chaetothyriales</taxon>
        <taxon>Herpotrichiellaceae</taxon>
        <taxon>Exophiala</taxon>
    </lineage>
</organism>
<reference evidence="3 4" key="1">
    <citation type="submission" date="2015-01" db="EMBL/GenBank/DDBJ databases">
        <title>The Genome Sequence of Exophiala spinifera CBS89968.</title>
        <authorList>
            <consortium name="The Broad Institute Genomics Platform"/>
            <person name="Cuomo C."/>
            <person name="de Hoog S."/>
            <person name="Gorbushina A."/>
            <person name="Stielow B."/>
            <person name="Teixiera M."/>
            <person name="Abouelleil A."/>
            <person name="Chapman S.B."/>
            <person name="Priest M."/>
            <person name="Young S.K."/>
            <person name="Wortman J."/>
            <person name="Nusbaum C."/>
            <person name="Birren B."/>
        </authorList>
    </citation>
    <scope>NUCLEOTIDE SEQUENCE [LARGE SCALE GENOMIC DNA]</scope>
    <source>
        <strain evidence="3 4">CBS 89968</strain>
    </source>
</reference>
<dbReference type="VEuPathDB" id="FungiDB:PV08_11682"/>
<dbReference type="HOGENOM" id="CLU_012494_6_2_1"/>
<feature type="compositionally biased region" description="Polar residues" evidence="1">
    <location>
        <begin position="1"/>
        <end position="13"/>
    </location>
</feature>
<feature type="domain" description="Alpha/beta hydrolase fold-3" evidence="2">
    <location>
        <begin position="116"/>
        <end position="334"/>
    </location>
</feature>
<dbReference type="SUPFAM" id="SSF53474">
    <property type="entry name" value="alpha/beta-Hydrolases"/>
    <property type="match status" value="1"/>
</dbReference>
<evidence type="ECO:0000313" key="4">
    <source>
        <dbReference type="Proteomes" id="UP000053328"/>
    </source>
</evidence>
<feature type="region of interest" description="Disordered" evidence="1">
    <location>
        <begin position="1"/>
        <end position="22"/>
    </location>
</feature>
<dbReference type="RefSeq" id="XP_016230122.1">
    <property type="nucleotide sequence ID" value="XM_016385990.1"/>
</dbReference>
<dbReference type="AlphaFoldDB" id="A0A0D1Y4Q1"/>
<dbReference type="Pfam" id="PF07859">
    <property type="entry name" value="Abhydrolase_3"/>
    <property type="match status" value="1"/>
</dbReference>
<dbReference type="PANTHER" id="PTHR23024">
    <property type="entry name" value="ARYLACETAMIDE DEACETYLASE"/>
    <property type="match status" value="1"/>
</dbReference>
<name>A0A0D1Y4Q1_9EURO</name>
<evidence type="ECO:0000313" key="3">
    <source>
        <dbReference type="EMBL" id="KIW09906.1"/>
    </source>
</evidence>
<sequence>MTISSIPQTNGGPTTEKYENGALPNAIHPDFLPRLDEDFVQYYNKYFAWKPPTHEINVREIRSNPTKYNSPWERDYTGSSHIQDMQLLSHDGYEFKVRCYHPDAVKFGDGPYPLHVNFHGGGFVFGGLKGDAELCKLIQENVGVLVLDVDYRLMPEHTFGDGHEDAWAVVRWLRDHSQDINGDRDSISVGGISAGGAIAAVIQQLARDEDIPLKLAFLAVPTTQSFGDLTSPLKSPYPSIAENALAPCLNWARLAYFRDVAFPRDPRALEAIAALPEFYRSPINGNMKGLCPTFVATAELDPLRDEGEAYAEKLVEAGVKVTVRRYTGVPHPFMHMTPIQKAALYAEDYCEAVRSAHRKVDVEG</sequence>
<keyword evidence="4" id="KW-1185">Reference proteome</keyword>
<dbReference type="InterPro" id="IPR029058">
    <property type="entry name" value="AB_hydrolase_fold"/>
</dbReference>
<accession>A0A0D1Y4Q1</accession>
<protein>
    <recommendedName>
        <fullName evidence="2">Alpha/beta hydrolase fold-3 domain-containing protein</fullName>
    </recommendedName>
</protein>
<dbReference type="STRING" id="91928.A0A0D1Y4Q1"/>
<evidence type="ECO:0000259" key="2">
    <source>
        <dbReference type="Pfam" id="PF07859"/>
    </source>
</evidence>
<gene>
    <name evidence="3" type="ORF">PV08_11682</name>
</gene>
<proteinExistence type="predicted"/>
<dbReference type="Gene3D" id="3.40.50.1820">
    <property type="entry name" value="alpha/beta hydrolase"/>
    <property type="match status" value="1"/>
</dbReference>